<keyword evidence="5" id="KW-1185">Reference proteome</keyword>
<dbReference type="EC" id="3.5.2.6" evidence="4"/>
<dbReference type="Proteomes" id="UP000005324">
    <property type="component" value="Unassembled WGS sequence"/>
</dbReference>
<dbReference type="InterPro" id="IPR050789">
    <property type="entry name" value="Diverse_Enzym_Activities"/>
</dbReference>
<comment type="caution">
    <text evidence="4">The sequence shown here is derived from an EMBL/GenBank/DDBJ whole genome shotgun (WGS) entry which is preliminary data.</text>
</comment>
<gene>
    <name evidence="4" type="ORF">HMPREF0731_2981</name>
</gene>
<accession>D5RPH0</accession>
<evidence type="ECO:0000313" key="4">
    <source>
        <dbReference type="EMBL" id="EFH10806.1"/>
    </source>
</evidence>
<protein>
    <submittedName>
        <fullName evidence="4">Beta-lactamase</fullName>
        <ecNumber evidence="4">3.5.2.6</ecNumber>
    </submittedName>
</protein>
<evidence type="ECO:0000259" key="3">
    <source>
        <dbReference type="Pfam" id="PF00144"/>
    </source>
</evidence>
<keyword evidence="1 4" id="KW-0378">Hydrolase</keyword>
<dbReference type="PANTHER" id="PTHR43283">
    <property type="entry name" value="BETA-LACTAMASE-RELATED"/>
    <property type="match status" value="1"/>
</dbReference>
<dbReference type="SUPFAM" id="SSF56601">
    <property type="entry name" value="beta-lactamase/transpeptidase-like"/>
    <property type="match status" value="1"/>
</dbReference>
<name>D5RPH0_9PROT</name>
<evidence type="ECO:0000256" key="2">
    <source>
        <dbReference type="SAM" id="MobiDB-lite"/>
    </source>
</evidence>
<dbReference type="AlphaFoldDB" id="D5RPH0"/>
<dbReference type="PANTHER" id="PTHR43283:SF11">
    <property type="entry name" value="BETA-LACTAMASE-RELATED DOMAIN-CONTAINING PROTEIN"/>
    <property type="match status" value="1"/>
</dbReference>
<dbReference type="Pfam" id="PF00144">
    <property type="entry name" value="Beta-lactamase"/>
    <property type="match status" value="1"/>
</dbReference>
<evidence type="ECO:0000313" key="5">
    <source>
        <dbReference type="Proteomes" id="UP000005324"/>
    </source>
</evidence>
<proteinExistence type="predicted"/>
<dbReference type="EMBL" id="ADVL01000632">
    <property type="protein sequence ID" value="EFH10806.1"/>
    <property type="molecule type" value="Genomic_DNA"/>
</dbReference>
<feature type="domain" description="Beta-lactamase-related" evidence="3">
    <location>
        <begin position="106"/>
        <end position="357"/>
    </location>
</feature>
<feature type="region of interest" description="Disordered" evidence="2">
    <location>
        <begin position="1"/>
        <end position="32"/>
    </location>
</feature>
<dbReference type="InterPro" id="IPR012338">
    <property type="entry name" value="Beta-lactam/transpept-like"/>
</dbReference>
<organism evidence="4 5">
    <name type="scientific">Pseudoroseomonas cervicalis ATCC 49957</name>
    <dbReference type="NCBI Taxonomy" id="525371"/>
    <lineage>
        <taxon>Bacteria</taxon>
        <taxon>Pseudomonadati</taxon>
        <taxon>Pseudomonadota</taxon>
        <taxon>Alphaproteobacteria</taxon>
        <taxon>Acetobacterales</taxon>
        <taxon>Roseomonadaceae</taxon>
        <taxon>Roseomonas</taxon>
    </lineage>
</organism>
<dbReference type="Gene3D" id="3.40.710.10">
    <property type="entry name" value="DD-peptidase/beta-lactamase superfamily"/>
    <property type="match status" value="1"/>
</dbReference>
<dbReference type="InterPro" id="IPR001466">
    <property type="entry name" value="Beta-lactam-related"/>
</dbReference>
<sequence length="378" mass="40768">MGCRGRLAQGAGQRHRGGMSQDFPPRDPAEAGFDPAALRDAIGFAAAHDSPFPRDIQAHLEAGYFEPPPDNEVLGNTAPRGAPNGLILRQGHRVAAWGDTRQVDMTFSVAKSYLALLAGLALGDGLIDSLDSPVSASVSDPAFAGPQNGAITWRMLLQQTSEWEGTLFGKADRIDRGRDLKREGTGPKGIDRPLQAPGTYWEYNDVRVNALSLGLLHRFRRPLPEVFAERIMAPIGGSGDMRWEGYRTSFVEIDGQRIQSVSGGGHWGGGVFTHAEDQARIGQLMLQDGVWNGKRVLPEGWVAACTAPCALNGDYGLLWWLNGQGRYPGASRASFLAQGAGGNIIWIDPDHALVAVFRWLDPAALPEMLARVTASLRG</sequence>
<dbReference type="HOGENOM" id="CLU_059724_0_0_5"/>
<reference evidence="4 5" key="1">
    <citation type="submission" date="2010-04" db="EMBL/GenBank/DDBJ databases">
        <authorList>
            <person name="Qin X."/>
            <person name="Bachman B."/>
            <person name="Battles P."/>
            <person name="Bell A."/>
            <person name="Bess C."/>
            <person name="Bickham C."/>
            <person name="Chaboub L."/>
            <person name="Chen D."/>
            <person name="Coyle M."/>
            <person name="Deiros D.R."/>
            <person name="Dinh H."/>
            <person name="Forbes L."/>
            <person name="Fowler G."/>
            <person name="Francisco L."/>
            <person name="Fu Q."/>
            <person name="Gubbala S."/>
            <person name="Hale W."/>
            <person name="Han Y."/>
            <person name="Hemphill L."/>
            <person name="Highlander S.K."/>
            <person name="Hirani K."/>
            <person name="Hogues M."/>
            <person name="Jackson L."/>
            <person name="Jakkamsetti A."/>
            <person name="Javaid M."/>
            <person name="Jiang H."/>
            <person name="Korchina V."/>
            <person name="Kovar C."/>
            <person name="Lara F."/>
            <person name="Lee S."/>
            <person name="Mata R."/>
            <person name="Mathew T."/>
            <person name="Moen C."/>
            <person name="Morales K."/>
            <person name="Munidasa M."/>
            <person name="Nazareth L."/>
            <person name="Ngo R."/>
            <person name="Nguyen L."/>
            <person name="Okwuonu G."/>
            <person name="Ongeri F."/>
            <person name="Patil S."/>
            <person name="Petrosino J."/>
            <person name="Pham C."/>
            <person name="Pham P."/>
            <person name="Pu L.-L."/>
            <person name="Puazo M."/>
            <person name="Raj R."/>
            <person name="Reid J."/>
            <person name="Rouhana J."/>
            <person name="Saada N."/>
            <person name="Shang Y."/>
            <person name="Simmons D."/>
            <person name="Thornton R."/>
            <person name="Warren J."/>
            <person name="Weissenberger G."/>
            <person name="Zhang J."/>
            <person name="Zhang L."/>
            <person name="Zhou C."/>
            <person name="Zhu D."/>
            <person name="Muzny D."/>
            <person name="Worley K."/>
            <person name="Gibbs R."/>
        </authorList>
    </citation>
    <scope>NUCLEOTIDE SEQUENCE [LARGE SCALE GENOMIC DNA]</scope>
    <source>
        <strain evidence="4 5">ATCC 49957</strain>
    </source>
</reference>
<evidence type="ECO:0000256" key="1">
    <source>
        <dbReference type="ARBA" id="ARBA00022801"/>
    </source>
</evidence>
<dbReference type="GO" id="GO:0008800">
    <property type="term" value="F:beta-lactamase activity"/>
    <property type="evidence" value="ECO:0007669"/>
    <property type="project" value="UniProtKB-EC"/>
</dbReference>